<comment type="caution">
    <text evidence="1">The sequence shown here is derived from an EMBL/GenBank/DDBJ whole genome shotgun (WGS) entry which is preliminary data.</text>
</comment>
<dbReference type="EMBL" id="MQMG01000008">
    <property type="protein sequence ID" value="OKO95363.1"/>
    <property type="molecule type" value="Genomic_DNA"/>
</dbReference>
<accession>A0A1Q5T571</accession>
<dbReference type="InterPro" id="IPR022580">
    <property type="entry name" value="DUF2639"/>
</dbReference>
<sequence length="49" mass="5726">MAHFGSKGWLVAELKKAGIARHPVRRKKIETYKATELYGLYRKYVQKTC</sequence>
<dbReference type="RefSeq" id="WP_074043244.1">
    <property type="nucleotide sequence ID" value="NZ_MQMG01000008.1"/>
</dbReference>
<dbReference type="AlphaFoldDB" id="A0A1Q5T571"/>
<proteinExistence type="predicted"/>
<dbReference type="Pfam" id="PF11121">
    <property type="entry name" value="DUF2639"/>
    <property type="match status" value="1"/>
</dbReference>
<evidence type="ECO:0008006" key="3">
    <source>
        <dbReference type="Google" id="ProtNLM"/>
    </source>
</evidence>
<gene>
    <name evidence="1" type="ORF">BRO54_1004</name>
</gene>
<dbReference type="Proteomes" id="UP000186030">
    <property type="component" value="Unassembled WGS sequence"/>
</dbReference>
<name>A0A1Q5T571_9BACL</name>
<reference evidence="1 2" key="1">
    <citation type="submission" date="2016-11" db="EMBL/GenBank/DDBJ databases">
        <authorList>
            <person name="Kadnikov V."/>
            <person name="Nazina T."/>
        </authorList>
    </citation>
    <scope>NUCLEOTIDE SEQUENCE [LARGE SCALE GENOMIC DNA]</scope>
    <source>
        <strain evidence="1 2">1017</strain>
    </source>
</reference>
<evidence type="ECO:0000313" key="2">
    <source>
        <dbReference type="Proteomes" id="UP000186030"/>
    </source>
</evidence>
<reference evidence="2" key="2">
    <citation type="submission" date="2017-01" db="EMBL/GenBank/DDBJ databases">
        <title>Genome sequencing and annotation of Geobacillus sp. 1017, a Hydrocarbon-Oxidizing Thermophilic Bacterium Isolated from a Heavy Oil Reservoir (China).</title>
        <authorList>
            <person name="Kadnikov V.V."/>
            <person name="Mardanov A.V."/>
            <person name="Poltaraus A.B."/>
            <person name="Sokolova D.S."/>
            <person name="Semenova E.M."/>
            <person name="Ravin N.V."/>
            <person name="Tourova T.P."/>
            <person name="Nazina T.N."/>
        </authorList>
    </citation>
    <scope>NUCLEOTIDE SEQUENCE [LARGE SCALE GENOMIC DNA]</scope>
    <source>
        <strain evidence="2">1017</strain>
    </source>
</reference>
<protein>
    <recommendedName>
        <fullName evidence="3">DUF2639 domain-containing protein</fullName>
    </recommendedName>
</protein>
<organism evidence="1 2">
    <name type="scientific">Geobacillus proteiniphilus</name>
    <dbReference type="NCBI Taxonomy" id="860353"/>
    <lineage>
        <taxon>Bacteria</taxon>
        <taxon>Bacillati</taxon>
        <taxon>Bacillota</taxon>
        <taxon>Bacilli</taxon>
        <taxon>Bacillales</taxon>
        <taxon>Anoxybacillaceae</taxon>
        <taxon>Geobacillus</taxon>
    </lineage>
</organism>
<evidence type="ECO:0000313" key="1">
    <source>
        <dbReference type="EMBL" id="OKO95363.1"/>
    </source>
</evidence>